<dbReference type="STRING" id="947013.SAMN04488109_1780"/>
<dbReference type="Pfam" id="PF00196">
    <property type="entry name" value="GerE"/>
    <property type="match status" value="1"/>
</dbReference>
<dbReference type="InterPro" id="IPR011006">
    <property type="entry name" value="CheY-like_superfamily"/>
</dbReference>
<feature type="domain" description="Response regulatory" evidence="5">
    <location>
        <begin position="6"/>
        <end position="122"/>
    </location>
</feature>
<dbReference type="Gene3D" id="3.40.50.2300">
    <property type="match status" value="1"/>
</dbReference>
<dbReference type="PROSITE" id="PS00622">
    <property type="entry name" value="HTH_LUXR_1"/>
    <property type="match status" value="1"/>
</dbReference>
<evidence type="ECO:0000256" key="1">
    <source>
        <dbReference type="ARBA" id="ARBA00022553"/>
    </source>
</evidence>
<dbReference type="SUPFAM" id="SSF46894">
    <property type="entry name" value="C-terminal effector domain of the bipartite response regulators"/>
    <property type="match status" value="1"/>
</dbReference>
<dbReference type="PROSITE" id="PS50043">
    <property type="entry name" value="HTH_LUXR_2"/>
    <property type="match status" value="1"/>
</dbReference>
<name>A0A1M5MJV6_9BACT</name>
<dbReference type="GO" id="GO:0003677">
    <property type="term" value="F:DNA binding"/>
    <property type="evidence" value="ECO:0007669"/>
    <property type="project" value="UniProtKB-KW"/>
</dbReference>
<feature type="modified residue" description="4-aspartylphosphate" evidence="3">
    <location>
        <position position="57"/>
    </location>
</feature>
<evidence type="ECO:0000259" key="5">
    <source>
        <dbReference type="PROSITE" id="PS50110"/>
    </source>
</evidence>
<dbReference type="InterPro" id="IPR016032">
    <property type="entry name" value="Sig_transdc_resp-reg_C-effctor"/>
</dbReference>
<dbReference type="CDD" id="cd06170">
    <property type="entry name" value="LuxR_C_like"/>
    <property type="match status" value="1"/>
</dbReference>
<dbReference type="InterPro" id="IPR058245">
    <property type="entry name" value="NreC/VraR/RcsB-like_REC"/>
</dbReference>
<dbReference type="PRINTS" id="PR00038">
    <property type="entry name" value="HTHLUXR"/>
</dbReference>
<dbReference type="PANTHER" id="PTHR43214:SF43">
    <property type="entry name" value="TWO-COMPONENT RESPONSE REGULATOR"/>
    <property type="match status" value="1"/>
</dbReference>
<dbReference type="OrthoDB" id="9797341at2"/>
<keyword evidence="2" id="KW-0238">DNA-binding</keyword>
<dbReference type="CDD" id="cd17535">
    <property type="entry name" value="REC_NarL-like"/>
    <property type="match status" value="1"/>
</dbReference>
<feature type="domain" description="HTH luxR-type" evidence="4">
    <location>
        <begin position="151"/>
        <end position="216"/>
    </location>
</feature>
<keyword evidence="1 3" id="KW-0597">Phosphoprotein</keyword>
<dbReference type="AlphaFoldDB" id="A0A1M5MJV6"/>
<sequence length="221" mass="24567">MSSPVRVLLVDDHTILRDGIASILNQIEGIEVVGGLSSGEEAVNDFANYRPDVILMDVMMRGMTGLEATRWIKEQNSAIKVIIISSEIKKEFVSTGIKCGIDGYLPKDVDKATLVEAIRCVMQGQKYFNAAITNLVFEDFYHSEKTSKKENRKTSRDLTARENQILELIASGKSNQEVADILFLSIKTVETHKANILGKLGLKNMAELVKYAIKNNIISMD</sequence>
<evidence type="ECO:0000313" key="6">
    <source>
        <dbReference type="EMBL" id="SHG77521.1"/>
    </source>
</evidence>
<dbReference type="PANTHER" id="PTHR43214">
    <property type="entry name" value="TWO-COMPONENT RESPONSE REGULATOR"/>
    <property type="match status" value="1"/>
</dbReference>
<evidence type="ECO:0000256" key="2">
    <source>
        <dbReference type="ARBA" id="ARBA00023125"/>
    </source>
</evidence>
<dbReference type="InterPro" id="IPR001789">
    <property type="entry name" value="Sig_transdc_resp-reg_receiver"/>
</dbReference>
<reference evidence="6 7" key="1">
    <citation type="submission" date="2016-11" db="EMBL/GenBank/DDBJ databases">
        <authorList>
            <person name="Jaros S."/>
            <person name="Januszkiewicz K."/>
            <person name="Wedrychowicz H."/>
        </authorList>
    </citation>
    <scope>NUCLEOTIDE SEQUENCE [LARGE SCALE GENOMIC DNA]</scope>
    <source>
        <strain evidence="6 7">DSM 24574</strain>
    </source>
</reference>
<accession>A0A1M5MJV6</accession>
<dbReference type="GO" id="GO:0000160">
    <property type="term" value="P:phosphorelay signal transduction system"/>
    <property type="evidence" value="ECO:0007669"/>
    <property type="project" value="InterPro"/>
</dbReference>
<evidence type="ECO:0000259" key="4">
    <source>
        <dbReference type="PROSITE" id="PS50043"/>
    </source>
</evidence>
<dbReference type="PROSITE" id="PS50110">
    <property type="entry name" value="RESPONSE_REGULATORY"/>
    <property type="match status" value="1"/>
</dbReference>
<dbReference type="EMBL" id="FQWQ01000001">
    <property type="protein sequence ID" value="SHG77521.1"/>
    <property type="molecule type" value="Genomic_DNA"/>
</dbReference>
<organism evidence="6 7">
    <name type="scientific">Chryseolinea serpens</name>
    <dbReference type="NCBI Taxonomy" id="947013"/>
    <lineage>
        <taxon>Bacteria</taxon>
        <taxon>Pseudomonadati</taxon>
        <taxon>Bacteroidota</taxon>
        <taxon>Cytophagia</taxon>
        <taxon>Cytophagales</taxon>
        <taxon>Fulvivirgaceae</taxon>
        <taxon>Chryseolinea</taxon>
    </lineage>
</organism>
<keyword evidence="7" id="KW-1185">Reference proteome</keyword>
<dbReference type="InterPro" id="IPR039420">
    <property type="entry name" value="WalR-like"/>
</dbReference>
<dbReference type="SMART" id="SM00448">
    <property type="entry name" value="REC"/>
    <property type="match status" value="1"/>
</dbReference>
<evidence type="ECO:0000256" key="3">
    <source>
        <dbReference type="PROSITE-ProRule" id="PRU00169"/>
    </source>
</evidence>
<dbReference type="InterPro" id="IPR000792">
    <property type="entry name" value="Tscrpt_reg_LuxR_C"/>
</dbReference>
<dbReference type="Proteomes" id="UP000184212">
    <property type="component" value="Unassembled WGS sequence"/>
</dbReference>
<evidence type="ECO:0000313" key="7">
    <source>
        <dbReference type="Proteomes" id="UP000184212"/>
    </source>
</evidence>
<dbReference type="SUPFAM" id="SSF52172">
    <property type="entry name" value="CheY-like"/>
    <property type="match status" value="1"/>
</dbReference>
<dbReference type="GO" id="GO:0006355">
    <property type="term" value="P:regulation of DNA-templated transcription"/>
    <property type="evidence" value="ECO:0007669"/>
    <property type="project" value="InterPro"/>
</dbReference>
<proteinExistence type="predicted"/>
<dbReference type="Pfam" id="PF00072">
    <property type="entry name" value="Response_reg"/>
    <property type="match status" value="1"/>
</dbReference>
<dbReference type="SMART" id="SM00421">
    <property type="entry name" value="HTH_LUXR"/>
    <property type="match status" value="1"/>
</dbReference>
<dbReference type="RefSeq" id="WP_073132882.1">
    <property type="nucleotide sequence ID" value="NZ_FQWQ01000001.1"/>
</dbReference>
<gene>
    <name evidence="6" type="ORF">SAMN04488109_1780</name>
</gene>
<protein>
    <submittedName>
        <fullName evidence="6">Regulatory protein, luxR family</fullName>
    </submittedName>
</protein>